<dbReference type="Proteomes" id="UP000031938">
    <property type="component" value="Unassembled WGS sequence"/>
</dbReference>
<organism evidence="1 2">
    <name type="scientific">Jeotgalibacillus soli</name>
    <dbReference type="NCBI Taxonomy" id="889306"/>
    <lineage>
        <taxon>Bacteria</taxon>
        <taxon>Bacillati</taxon>
        <taxon>Bacillota</taxon>
        <taxon>Bacilli</taxon>
        <taxon>Bacillales</taxon>
        <taxon>Caryophanaceae</taxon>
        <taxon>Jeotgalibacillus</taxon>
    </lineage>
</organism>
<protein>
    <recommendedName>
        <fullName evidence="3">Lipoprotein</fullName>
    </recommendedName>
</protein>
<name>A0A0C2RUX9_9BACL</name>
<dbReference type="PROSITE" id="PS51257">
    <property type="entry name" value="PROKAR_LIPOPROTEIN"/>
    <property type="match status" value="1"/>
</dbReference>
<dbReference type="PATRIC" id="fig|889306.3.peg.3065"/>
<accession>A0A0C2RUX9</accession>
<evidence type="ECO:0000313" key="1">
    <source>
        <dbReference type="EMBL" id="KIL45509.1"/>
    </source>
</evidence>
<dbReference type="EMBL" id="JXRP01000018">
    <property type="protein sequence ID" value="KIL45509.1"/>
    <property type="molecule type" value="Genomic_DNA"/>
</dbReference>
<evidence type="ECO:0008006" key="3">
    <source>
        <dbReference type="Google" id="ProtNLM"/>
    </source>
</evidence>
<evidence type="ECO:0000313" key="2">
    <source>
        <dbReference type="Proteomes" id="UP000031938"/>
    </source>
</evidence>
<dbReference type="AlphaFoldDB" id="A0A0C2RUX9"/>
<sequence length="151" mass="17190">MNKKGGLKLNKILLILIGFLLLTGCNTNSQLSYKEVSKKSLNKDIQSFFQGVKEENGVHLYFDNQNTAIFVYLNGSNVVQGEEAIYFTGFDVERVNETLNIFYNSDKTSDYSNSSLEHELFYKVNLDKDYEEVKLFNDGNETHFGTISGNN</sequence>
<gene>
    <name evidence="1" type="ORF">KP78_30530</name>
</gene>
<comment type="caution">
    <text evidence="1">The sequence shown here is derived from an EMBL/GenBank/DDBJ whole genome shotgun (WGS) entry which is preliminary data.</text>
</comment>
<proteinExistence type="predicted"/>
<keyword evidence="2" id="KW-1185">Reference proteome</keyword>
<reference evidence="1 2" key="1">
    <citation type="submission" date="2015-01" db="EMBL/GenBank/DDBJ databases">
        <title>Genome sequencing of Jeotgalibacillus soli.</title>
        <authorList>
            <person name="Goh K.M."/>
            <person name="Chan K.-G."/>
            <person name="Yaakop A.S."/>
            <person name="Ee R."/>
            <person name="Gan H.M."/>
            <person name="Chan C.S."/>
        </authorList>
    </citation>
    <scope>NUCLEOTIDE SEQUENCE [LARGE SCALE GENOMIC DNA]</scope>
    <source>
        <strain evidence="1 2">P9</strain>
    </source>
</reference>